<keyword evidence="12" id="KW-1185">Reference proteome</keyword>
<evidence type="ECO:0000256" key="8">
    <source>
        <dbReference type="SAM" id="Phobius"/>
    </source>
</evidence>
<feature type="region of interest" description="Disordered" evidence="7">
    <location>
        <begin position="709"/>
        <end position="740"/>
    </location>
</feature>
<dbReference type="Gene3D" id="1.10.287.130">
    <property type="match status" value="1"/>
</dbReference>
<dbReference type="InterPro" id="IPR003661">
    <property type="entry name" value="HisK_dim/P_dom"/>
</dbReference>
<dbReference type="SUPFAM" id="SSF52172">
    <property type="entry name" value="CheY-like"/>
    <property type="match status" value="1"/>
</dbReference>
<dbReference type="VEuPathDB" id="FungiDB:TREMEDRAFT_73601"/>
<comment type="caution">
    <text evidence="11">The sequence shown here is derived from an EMBL/GenBank/DDBJ whole genome shotgun (WGS) entry which is preliminary data.</text>
</comment>
<feature type="region of interest" description="Disordered" evidence="7">
    <location>
        <begin position="828"/>
        <end position="861"/>
    </location>
</feature>
<feature type="compositionally biased region" description="Low complexity" evidence="7">
    <location>
        <begin position="932"/>
        <end position="942"/>
    </location>
</feature>
<keyword evidence="8" id="KW-0472">Membrane</keyword>
<evidence type="ECO:0000256" key="2">
    <source>
        <dbReference type="ARBA" id="ARBA00012438"/>
    </source>
</evidence>
<name>A0A4Q1BMN4_TREME</name>
<dbReference type="EMBL" id="SDIL01000039">
    <property type="protein sequence ID" value="RXK38922.1"/>
    <property type="molecule type" value="Genomic_DNA"/>
</dbReference>
<evidence type="ECO:0000256" key="5">
    <source>
        <dbReference type="ARBA" id="ARBA00022777"/>
    </source>
</evidence>
<feature type="domain" description="Histidine kinase" evidence="9">
    <location>
        <begin position="513"/>
        <end position="823"/>
    </location>
</feature>
<feature type="compositionally biased region" description="Acidic residues" evidence="7">
    <location>
        <begin position="235"/>
        <end position="246"/>
    </location>
</feature>
<dbReference type="EC" id="2.7.13.3" evidence="2"/>
<dbReference type="GO" id="GO:0009927">
    <property type="term" value="F:histidine phosphotransfer kinase activity"/>
    <property type="evidence" value="ECO:0007669"/>
    <property type="project" value="TreeGrafter"/>
</dbReference>
<organism evidence="11 12">
    <name type="scientific">Tremella mesenterica</name>
    <name type="common">Jelly fungus</name>
    <dbReference type="NCBI Taxonomy" id="5217"/>
    <lineage>
        <taxon>Eukaryota</taxon>
        <taxon>Fungi</taxon>
        <taxon>Dikarya</taxon>
        <taxon>Basidiomycota</taxon>
        <taxon>Agaricomycotina</taxon>
        <taxon>Tremellomycetes</taxon>
        <taxon>Tremellales</taxon>
        <taxon>Tremellaceae</taxon>
        <taxon>Tremella</taxon>
    </lineage>
</organism>
<feature type="transmembrane region" description="Helical" evidence="8">
    <location>
        <begin position="310"/>
        <end position="328"/>
    </location>
</feature>
<reference evidence="11 12" key="1">
    <citation type="submission" date="2016-06" db="EMBL/GenBank/DDBJ databases">
        <title>Evolution of pathogenesis and genome organization in the Tremellales.</title>
        <authorList>
            <person name="Cuomo C."/>
            <person name="Litvintseva A."/>
            <person name="Heitman J."/>
            <person name="Chen Y."/>
            <person name="Sun S."/>
            <person name="Springer D."/>
            <person name="Dromer F."/>
            <person name="Young S."/>
            <person name="Zeng Q."/>
            <person name="Chapman S."/>
            <person name="Gujja S."/>
            <person name="Saif S."/>
            <person name="Birren B."/>
        </authorList>
    </citation>
    <scope>NUCLEOTIDE SEQUENCE [LARGE SCALE GENOMIC DNA]</scope>
    <source>
        <strain evidence="11 12">ATCC 28783</strain>
    </source>
</reference>
<dbReference type="PROSITE" id="PS50109">
    <property type="entry name" value="HIS_KIN"/>
    <property type="match status" value="1"/>
</dbReference>
<dbReference type="SUPFAM" id="SSF47384">
    <property type="entry name" value="Homodimeric domain of signal transducing histidine kinase"/>
    <property type="match status" value="1"/>
</dbReference>
<dbReference type="SMART" id="SM00448">
    <property type="entry name" value="REC"/>
    <property type="match status" value="1"/>
</dbReference>
<dbReference type="Pfam" id="PF00072">
    <property type="entry name" value="Response_reg"/>
    <property type="match status" value="1"/>
</dbReference>
<dbReference type="SMART" id="SM00387">
    <property type="entry name" value="HATPase_c"/>
    <property type="match status" value="1"/>
</dbReference>
<evidence type="ECO:0000256" key="1">
    <source>
        <dbReference type="ARBA" id="ARBA00000085"/>
    </source>
</evidence>
<evidence type="ECO:0000313" key="11">
    <source>
        <dbReference type="EMBL" id="RXK38922.1"/>
    </source>
</evidence>
<evidence type="ECO:0000256" key="4">
    <source>
        <dbReference type="ARBA" id="ARBA00022679"/>
    </source>
</evidence>
<feature type="region of interest" description="Disordered" evidence="7">
    <location>
        <begin position="923"/>
        <end position="1018"/>
    </location>
</feature>
<dbReference type="GO" id="GO:0000155">
    <property type="term" value="F:phosphorelay sensor kinase activity"/>
    <property type="evidence" value="ECO:0007669"/>
    <property type="project" value="InterPro"/>
</dbReference>
<feature type="transmembrane region" description="Helical" evidence="8">
    <location>
        <begin position="450"/>
        <end position="471"/>
    </location>
</feature>
<dbReference type="AlphaFoldDB" id="A0A4Q1BMN4"/>
<dbReference type="InParanoid" id="A0A4Q1BMN4"/>
<feature type="compositionally biased region" description="Polar residues" evidence="7">
    <location>
        <begin position="14"/>
        <end position="32"/>
    </location>
</feature>
<dbReference type="PRINTS" id="PR00344">
    <property type="entry name" value="BCTRLSENSOR"/>
</dbReference>
<dbReference type="PANTHER" id="PTHR43047:SF66">
    <property type="entry name" value="HISKA"/>
    <property type="match status" value="1"/>
</dbReference>
<feature type="compositionally biased region" description="Acidic residues" evidence="7">
    <location>
        <begin position="179"/>
        <end position="189"/>
    </location>
</feature>
<evidence type="ECO:0000259" key="9">
    <source>
        <dbReference type="PROSITE" id="PS50109"/>
    </source>
</evidence>
<dbReference type="CDD" id="cd00082">
    <property type="entry name" value="HisKA"/>
    <property type="match status" value="1"/>
</dbReference>
<keyword evidence="8" id="KW-1133">Transmembrane helix</keyword>
<feature type="domain" description="Response regulatory" evidence="10">
    <location>
        <begin position="1069"/>
        <end position="1191"/>
    </location>
</feature>
<feature type="compositionally biased region" description="Polar residues" evidence="7">
    <location>
        <begin position="988"/>
        <end position="1018"/>
    </location>
</feature>
<feature type="compositionally biased region" description="Low complexity" evidence="7">
    <location>
        <begin position="840"/>
        <end position="854"/>
    </location>
</feature>
<evidence type="ECO:0000256" key="6">
    <source>
        <dbReference type="PROSITE-ProRule" id="PRU00169"/>
    </source>
</evidence>
<feature type="transmembrane region" description="Helical" evidence="8">
    <location>
        <begin position="364"/>
        <end position="383"/>
    </location>
</feature>
<dbReference type="InterPro" id="IPR005467">
    <property type="entry name" value="His_kinase_dom"/>
</dbReference>
<evidence type="ECO:0000313" key="12">
    <source>
        <dbReference type="Proteomes" id="UP000289152"/>
    </source>
</evidence>
<evidence type="ECO:0000259" key="10">
    <source>
        <dbReference type="PROSITE" id="PS50110"/>
    </source>
</evidence>
<dbReference type="Proteomes" id="UP000289152">
    <property type="component" value="Unassembled WGS sequence"/>
</dbReference>
<keyword evidence="8" id="KW-0812">Transmembrane</keyword>
<dbReference type="GO" id="GO:0005886">
    <property type="term" value="C:plasma membrane"/>
    <property type="evidence" value="ECO:0007669"/>
    <property type="project" value="TreeGrafter"/>
</dbReference>
<sequence>MSDEKAIPTITLPDPSTSFKPSNTLKPSNRTSTQHHPKSTPFNLFTFKPSRPRPSSRPTFPSHTKPRIHFQPPSFSTFWDNFKKHIVPPTHPSTTSSSELDSSLHTELFDPNISNEQLDYLHPQAGTVSKHKRGKKGISGQGAKLLRGPSNHSHSKNRHFRKEKEKARSKSSNGNMSNLEDDDEEDEDDAHVSEIVVEGDLDRFIPKAARSDSGSTNKSPDPSSQPGERKRDVGGSDDEEVEDGSESEYKSGSKGRSKGSGSKGKSGRMWEWFLERVVRNTLHFFDSRYPDEDKEYTYQKEAWFASKSSALVSSCFFIVSWILTISLSRPIVQEKVISQFVLGGCFTLPLPLLVMWDFPRHHPFIWQPMLFGAAWIFADTLIVEMKLCDFFAPVNTCTQNFLNTMGFAFAQPTLAMLSLRQNRLWHAFGACQWLCLTGGLLMTRPNPPKLFYRNMALFLLFHVFLIVTSFLRERADRQIFALRQQLKFQFRATQKAQVLERKAADSKKRFVSYIFHEVRVPLNTALLAVQNLEGEGVFKRVDNEQAEMVHGLMGSLSMMEKVLNDVLSFNRMESGKFSQARKQFEFNKSIQLVALSHRVQAQAQGIDLILDLDPYIDKVGGVFVGDEMRLRQIASNLVSNSIKFTPSGSVRIVTKLLYPRLDPTPGVEADDPLVLAAQNLQRQQEMERDSRLARLSLGKYKVNRRTSSVNGWGEDEEKGSVQLEDMRSSKDGRRDEEEKRLGKAVIRVEVHDTGVGLKRSDMADHRLFSPYVQTEIGKRQGGKGSGLGLALVKQIVKVSKGRLGVESQIGKGSMFWFEIPYAIPSSRPGSTTPGHLMPNHTGGTSHSHSFSHSGQYTPHGSPVIRRAHTLQTVPLDQVIESVLYEPRQRKISEQSHGRPTIGMTESSMPLLAEVRKGRGYATDEPTDILNISDTSSHSTSHTVPLPLPVDYFSRPPPPQERRSSEVSEKPIVERPTTGRSVSHRETSDNPTQSQGGVFDSPVSSTQENQNSPLRSGIVENSLSHGGLMIQNNQIHNDHLSLGAPIPPTDTTGTSTVGVAEVGEKEPPLRAFVVDDDKLTRMLMSRMLTRFGHSVITAENGKMAFDTLRAMHERRPGSEMFDIVFLDNQMPLMSGVEVARELRKLGCEIFIVGCTGNALREDQDEYLAAGADGILPKPIHQKSVLEMIQQARKRIGR</sequence>
<dbReference type="STRING" id="5217.A0A4Q1BMN4"/>
<dbReference type="InterPro" id="IPR036097">
    <property type="entry name" value="HisK_dim/P_sf"/>
</dbReference>
<keyword evidence="3 6" id="KW-0597">Phosphoprotein</keyword>
<feature type="modified residue" description="4-aspartylphosphate" evidence="6">
    <location>
        <position position="1126"/>
    </location>
</feature>
<evidence type="ECO:0000256" key="7">
    <source>
        <dbReference type="SAM" id="MobiDB-lite"/>
    </source>
</evidence>
<feature type="compositionally biased region" description="Polar residues" evidence="7">
    <location>
        <begin position="212"/>
        <end position="226"/>
    </location>
</feature>
<dbReference type="Gene3D" id="3.40.50.2300">
    <property type="match status" value="1"/>
</dbReference>
<dbReference type="InterPro" id="IPR004358">
    <property type="entry name" value="Sig_transdc_His_kin-like_C"/>
</dbReference>
<gene>
    <name evidence="11" type="ORF">M231_03767</name>
</gene>
<dbReference type="PROSITE" id="PS50110">
    <property type="entry name" value="RESPONSE_REGULATORY"/>
    <property type="match status" value="1"/>
</dbReference>
<dbReference type="Pfam" id="PF02518">
    <property type="entry name" value="HATPase_c"/>
    <property type="match status" value="1"/>
</dbReference>
<feature type="compositionally biased region" description="Basic and acidic residues" evidence="7">
    <location>
        <begin position="724"/>
        <end position="740"/>
    </location>
</feature>
<proteinExistence type="predicted"/>
<feature type="region of interest" description="Disordered" evidence="7">
    <location>
        <begin position="1"/>
        <end position="72"/>
    </location>
</feature>
<dbReference type="CDD" id="cd17546">
    <property type="entry name" value="REC_hyHK_CKI1_RcsC-like"/>
    <property type="match status" value="1"/>
</dbReference>
<evidence type="ECO:0000256" key="3">
    <source>
        <dbReference type="ARBA" id="ARBA00022553"/>
    </source>
</evidence>
<dbReference type="PANTHER" id="PTHR43047">
    <property type="entry name" value="TWO-COMPONENT HISTIDINE PROTEIN KINASE"/>
    <property type="match status" value="1"/>
</dbReference>
<feature type="region of interest" description="Disordered" evidence="7">
    <location>
        <begin position="126"/>
        <end position="266"/>
    </location>
</feature>
<feature type="transmembrane region" description="Helical" evidence="8">
    <location>
        <begin position="340"/>
        <end position="358"/>
    </location>
</feature>
<comment type="catalytic activity">
    <reaction evidence="1">
        <text>ATP + protein L-histidine = ADP + protein N-phospho-L-histidine.</text>
        <dbReference type="EC" id="2.7.13.3"/>
    </reaction>
</comment>
<dbReference type="SUPFAM" id="SSF55874">
    <property type="entry name" value="ATPase domain of HSP90 chaperone/DNA topoisomerase II/histidine kinase"/>
    <property type="match status" value="1"/>
</dbReference>
<dbReference type="Gene3D" id="3.30.565.10">
    <property type="entry name" value="Histidine kinase-like ATPase, C-terminal domain"/>
    <property type="match status" value="1"/>
</dbReference>
<keyword evidence="5" id="KW-0418">Kinase</keyword>
<dbReference type="InterPro" id="IPR001789">
    <property type="entry name" value="Sig_transdc_resp-reg_receiver"/>
</dbReference>
<dbReference type="InterPro" id="IPR036890">
    <property type="entry name" value="HATPase_C_sf"/>
</dbReference>
<accession>A0A4Q1BMN4</accession>
<feature type="compositionally biased region" description="Basic and acidic residues" evidence="7">
    <location>
        <begin position="959"/>
        <end position="972"/>
    </location>
</feature>
<dbReference type="InterPro" id="IPR003594">
    <property type="entry name" value="HATPase_dom"/>
</dbReference>
<dbReference type="SMART" id="SM00388">
    <property type="entry name" value="HisKA"/>
    <property type="match status" value="1"/>
</dbReference>
<keyword evidence="4" id="KW-0808">Transferase</keyword>
<dbReference type="InterPro" id="IPR011006">
    <property type="entry name" value="CheY-like_superfamily"/>
</dbReference>
<dbReference type="Pfam" id="PF00512">
    <property type="entry name" value="HisKA"/>
    <property type="match status" value="1"/>
</dbReference>
<protein>
    <recommendedName>
        <fullName evidence="2">histidine kinase</fullName>
        <ecNumber evidence="2">2.7.13.3</ecNumber>
    </recommendedName>
</protein>
<dbReference type="OrthoDB" id="60033at2759"/>